<dbReference type="SUPFAM" id="SSF54928">
    <property type="entry name" value="RNA-binding domain, RBD"/>
    <property type="match status" value="1"/>
</dbReference>
<dbReference type="OrthoDB" id="1706657at2759"/>
<evidence type="ECO:0000256" key="6">
    <source>
        <dbReference type="ARBA" id="ARBA00023146"/>
    </source>
</evidence>
<feature type="compositionally biased region" description="Low complexity" evidence="7">
    <location>
        <begin position="470"/>
        <end position="479"/>
    </location>
</feature>
<evidence type="ECO:0000256" key="3">
    <source>
        <dbReference type="ARBA" id="ARBA00022840"/>
    </source>
</evidence>
<feature type="region of interest" description="Disordered" evidence="7">
    <location>
        <begin position="191"/>
        <end position="225"/>
    </location>
</feature>
<keyword evidence="6 10" id="KW-0030">Aminoacyl-tRNA synthetase</keyword>
<feature type="domain" description="RRM" evidence="8">
    <location>
        <begin position="221"/>
        <end position="250"/>
    </location>
</feature>
<feature type="compositionally biased region" description="Basic and acidic residues" evidence="7">
    <location>
        <begin position="113"/>
        <end position="127"/>
    </location>
</feature>
<dbReference type="GO" id="GO:0003723">
    <property type="term" value="F:RNA binding"/>
    <property type="evidence" value="ECO:0007669"/>
    <property type="project" value="UniProtKB-KW"/>
</dbReference>
<dbReference type="InterPro" id="IPR023586">
    <property type="entry name" value="Ile-tRNA-ligase_type2"/>
</dbReference>
<dbReference type="STRING" id="7176.B0X9D5"/>
<protein>
    <submittedName>
        <fullName evidence="10 11">Isoleucyl tRNA synthetase</fullName>
    </submittedName>
</protein>
<dbReference type="AlphaFoldDB" id="B0X9D5"/>
<name>B0X9D5_CULQU</name>
<feature type="region of interest" description="Disordered" evidence="7">
    <location>
        <begin position="112"/>
        <end position="132"/>
    </location>
</feature>
<evidence type="ECO:0000313" key="12">
    <source>
        <dbReference type="Proteomes" id="UP000002320"/>
    </source>
</evidence>
<dbReference type="VEuPathDB" id="VectorBase:CPIJ016249"/>
<dbReference type="EnsemblMetazoa" id="CPIJ016249-RA">
    <property type="protein sequence ID" value="CPIJ016249-PA"/>
    <property type="gene ID" value="CPIJ016249"/>
</dbReference>
<evidence type="ECO:0000256" key="2">
    <source>
        <dbReference type="ARBA" id="ARBA00022741"/>
    </source>
</evidence>
<accession>B0X9D5</accession>
<evidence type="ECO:0000259" key="8">
    <source>
        <dbReference type="Pfam" id="PF00076"/>
    </source>
</evidence>
<dbReference type="eggNOG" id="KOG0434">
    <property type="taxonomic scope" value="Eukaryota"/>
</dbReference>
<gene>
    <name evidence="11" type="primary">6049508</name>
    <name evidence="10" type="ORF">CpipJ_CPIJ016249</name>
</gene>
<keyword evidence="4" id="KW-0694">RNA-binding</keyword>
<evidence type="ECO:0000256" key="4">
    <source>
        <dbReference type="ARBA" id="ARBA00022884"/>
    </source>
</evidence>
<sequence>MYAKCQTLIRRIYRKPLENNQEDNNISKDACKDEYGLQLKKGSTRSYAEVCDGKVVSGKVMREVGQSHRHIFEVFDGPFENAADYLTNNFPRESIRRAILHAVRHLDGPVQEPELHRTGAGRRRAEDEQVQEEITGLGEGGAQIRGGRGCGTCSCCSSTLGRMARPAGLILATFTDDDLVRMTALTAGIHRGAPSRGREAPAPIASPAAAKAKTPKESTKGKETGRSKGFGYVQYVEAADAAKAMAQMNDSPGPNYTGLVLAADGRKMNYSDPMELVHKYGADTLRQYLINSPVVRAENLRFKEDDIKDVFLLWFNKIVYRYDAGRYASKRSTNVMDVWITSFKESQLEFVAKEMKAKEYLDDIKSLVNFILDELNVRDIILSSDKQKYKQVIHAVKVLTDPQIAEQLKLGFFSVLGHRIKLNELRFIYQFDEPKHGNDSMGRHGHLQKLRHIELHGQQQQRFDRQPTKTPTSRRSMQRTTTTVADLFRFCEESTLREIAFDKVRMVMDMNPMVVMIARARSNRASTTLVHAASLNSSPAEFELRPPLVSEPIPDPRDADTPADGPNLCRTLANPC</sequence>
<proteinExistence type="predicted"/>
<dbReference type="GO" id="GO:0004822">
    <property type="term" value="F:isoleucine-tRNA ligase activity"/>
    <property type="evidence" value="ECO:0007669"/>
    <property type="project" value="InterPro"/>
</dbReference>
<dbReference type="Pfam" id="PF00133">
    <property type="entry name" value="tRNA-synt_1"/>
    <property type="match status" value="1"/>
</dbReference>
<keyword evidence="2" id="KW-0547">Nucleotide-binding</keyword>
<dbReference type="VEuPathDB" id="VectorBase:CQUJHB013807"/>
<evidence type="ECO:0000256" key="5">
    <source>
        <dbReference type="ARBA" id="ARBA00022917"/>
    </source>
</evidence>
<dbReference type="InterPro" id="IPR000504">
    <property type="entry name" value="RRM_dom"/>
</dbReference>
<dbReference type="Gene3D" id="1.10.730.10">
    <property type="entry name" value="Isoleucyl-tRNA Synthetase, Domain 1"/>
    <property type="match status" value="1"/>
</dbReference>
<feature type="domain" description="Aminoacyl-tRNA synthetase class Ia" evidence="9">
    <location>
        <begin position="257"/>
        <end position="300"/>
    </location>
</feature>
<evidence type="ECO:0000259" key="9">
    <source>
        <dbReference type="Pfam" id="PF00133"/>
    </source>
</evidence>
<reference evidence="10" key="1">
    <citation type="submission" date="2007-03" db="EMBL/GenBank/DDBJ databases">
        <title>Annotation of Culex pipiens quinquefasciatus.</title>
        <authorList>
            <consortium name="The Broad Institute Genome Sequencing Platform"/>
            <person name="Atkinson P.W."/>
            <person name="Hemingway J."/>
            <person name="Christensen B.M."/>
            <person name="Higgs S."/>
            <person name="Kodira C."/>
            <person name="Hannick L."/>
            <person name="Megy K."/>
            <person name="O'Leary S."/>
            <person name="Pearson M."/>
            <person name="Haas B.J."/>
            <person name="Mauceli E."/>
            <person name="Wortman J.R."/>
            <person name="Lee N.H."/>
            <person name="Guigo R."/>
            <person name="Stanke M."/>
            <person name="Alvarado L."/>
            <person name="Amedeo P."/>
            <person name="Antoine C.H."/>
            <person name="Arensburger P."/>
            <person name="Bidwell S.L."/>
            <person name="Crawford M."/>
            <person name="Camaro F."/>
            <person name="Devon K."/>
            <person name="Engels R."/>
            <person name="Hammond M."/>
            <person name="Howarth C."/>
            <person name="Koehrsen M."/>
            <person name="Lawson D."/>
            <person name="Montgomery P."/>
            <person name="Nene V."/>
            <person name="Nusbaum C."/>
            <person name="Puiu D."/>
            <person name="Romero-Severson J."/>
            <person name="Severson D.W."/>
            <person name="Shumway M."/>
            <person name="Sisk P."/>
            <person name="Stolte C."/>
            <person name="Zeng Q."/>
            <person name="Eisenstadt E."/>
            <person name="Fraser-Liggett C."/>
            <person name="Strausberg R."/>
            <person name="Galagan J."/>
            <person name="Birren B."/>
            <person name="Collins F.H."/>
        </authorList>
    </citation>
    <scope>NUCLEOTIDE SEQUENCE [LARGE SCALE GENOMIC DNA]</scope>
    <source>
        <strain evidence="10">JHB</strain>
    </source>
</reference>
<evidence type="ECO:0000256" key="1">
    <source>
        <dbReference type="ARBA" id="ARBA00022598"/>
    </source>
</evidence>
<keyword evidence="3" id="KW-0067">ATP-binding</keyword>
<dbReference type="SUPFAM" id="SSF52374">
    <property type="entry name" value="Nucleotidylyl transferase"/>
    <property type="match status" value="1"/>
</dbReference>
<organism>
    <name type="scientific">Culex quinquefasciatus</name>
    <name type="common">Southern house mosquito</name>
    <name type="synonym">Culex pungens</name>
    <dbReference type="NCBI Taxonomy" id="7176"/>
    <lineage>
        <taxon>Eukaryota</taxon>
        <taxon>Metazoa</taxon>
        <taxon>Ecdysozoa</taxon>
        <taxon>Arthropoda</taxon>
        <taxon>Hexapoda</taxon>
        <taxon>Insecta</taxon>
        <taxon>Pterygota</taxon>
        <taxon>Neoptera</taxon>
        <taxon>Endopterygota</taxon>
        <taxon>Diptera</taxon>
        <taxon>Nematocera</taxon>
        <taxon>Culicoidea</taxon>
        <taxon>Culicidae</taxon>
        <taxon>Culicinae</taxon>
        <taxon>Culicini</taxon>
        <taxon>Culex</taxon>
        <taxon>Culex</taxon>
    </lineage>
</organism>
<dbReference type="EMBL" id="DS232532">
    <property type="protein sequence ID" value="EDS43104.1"/>
    <property type="molecule type" value="Genomic_DNA"/>
</dbReference>
<dbReference type="InterPro" id="IPR035979">
    <property type="entry name" value="RBD_domain_sf"/>
</dbReference>
<dbReference type="PANTHER" id="PTHR42780">
    <property type="entry name" value="SOLEUCYL-TRNA SYNTHETASE"/>
    <property type="match status" value="1"/>
</dbReference>
<feature type="region of interest" description="Disordered" evidence="7">
    <location>
        <begin position="456"/>
        <end position="479"/>
    </location>
</feature>
<reference evidence="11" key="2">
    <citation type="submission" date="2021-02" db="UniProtKB">
        <authorList>
            <consortium name="EnsemblMetazoa"/>
        </authorList>
    </citation>
    <scope>IDENTIFICATION</scope>
    <source>
        <strain evidence="11">JHB</strain>
    </source>
</reference>
<feature type="compositionally biased region" description="Low complexity" evidence="7">
    <location>
        <begin position="200"/>
        <end position="212"/>
    </location>
</feature>
<keyword evidence="12" id="KW-1185">Reference proteome</keyword>
<dbReference type="Gene3D" id="3.30.70.330">
    <property type="match status" value="1"/>
</dbReference>
<dbReference type="GO" id="GO:0006428">
    <property type="term" value="P:isoleucyl-tRNA aminoacylation"/>
    <property type="evidence" value="ECO:0007669"/>
    <property type="project" value="TreeGrafter"/>
</dbReference>
<evidence type="ECO:0000313" key="11">
    <source>
        <dbReference type="EnsemblMetazoa" id="CPIJ016249-PA"/>
    </source>
</evidence>
<dbReference type="KEGG" id="cqu:CpipJ_CPIJ016249"/>
<evidence type="ECO:0000256" key="7">
    <source>
        <dbReference type="SAM" id="MobiDB-lite"/>
    </source>
</evidence>
<dbReference type="InParanoid" id="B0X9D5"/>
<evidence type="ECO:0000313" key="10">
    <source>
        <dbReference type="EMBL" id="EDS43104.1"/>
    </source>
</evidence>
<dbReference type="InterPro" id="IPR012677">
    <property type="entry name" value="Nucleotide-bd_a/b_plait_sf"/>
</dbReference>
<keyword evidence="1" id="KW-0436">Ligase</keyword>
<dbReference type="HOGENOM" id="CLU_473491_0_0_1"/>
<dbReference type="InterPro" id="IPR002300">
    <property type="entry name" value="aa-tRNA-synth_Ia"/>
</dbReference>
<dbReference type="GO" id="GO:0005524">
    <property type="term" value="F:ATP binding"/>
    <property type="evidence" value="ECO:0007669"/>
    <property type="project" value="UniProtKB-KW"/>
</dbReference>
<dbReference type="Proteomes" id="UP000002320">
    <property type="component" value="Unassembled WGS sequence"/>
</dbReference>
<keyword evidence="5" id="KW-0648">Protein biosynthesis</keyword>
<feature type="compositionally biased region" description="Basic and acidic residues" evidence="7">
    <location>
        <begin position="214"/>
        <end position="225"/>
    </location>
</feature>
<dbReference type="Pfam" id="PF00076">
    <property type="entry name" value="RRM_1"/>
    <property type="match status" value="1"/>
</dbReference>
<dbReference type="PANTHER" id="PTHR42780:SF1">
    <property type="entry name" value="ISOLEUCINE--TRNA LIGASE, CYTOPLASMIC"/>
    <property type="match status" value="1"/>
</dbReference>